<proteinExistence type="inferred from homology"/>
<keyword evidence="2" id="KW-0186">Copper</keyword>
<comment type="caution">
    <text evidence="6">The sequence shown here is derived from an EMBL/GenBank/DDBJ whole genome shotgun (WGS) entry which is preliminary data.</text>
</comment>
<organism evidence="6 7">
    <name type="scientific">Aurantimonas aggregata</name>
    <dbReference type="NCBI Taxonomy" id="2047720"/>
    <lineage>
        <taxon>Bacteria</taxon>
        <taxon>Pseudomonadati</taxon>
        <taxon>Pseudomonadota</taxon>
        <taxon>Alphaproteobacteria</taxon>
        <taxon>Hyphomicrobiales</taxon>
        <taxon>Aurantimonadaceae</taxon>
        <taxon>Aurantimonas</taxon>
    </lineage>
</organism>
<dbReference type="PANTHER" id="PTHR10003">
    <property type="entry name" value="SUPEROXIDE DISMUTASE CU-ZN -RELATED"/>
    <property type="match status" value="1"/>
</dbReference>
<dbReference type="Proteomes" id="UP000476332">
    <property type="component" value="Unassembled WGS sequence"/>
</dbReference>
<feature type="domain" description="Superoxide dismutase copper/zinc binding" evidence="5">
    <location>
        <begin position="74"/>
        <end position="203"/>
    </location>
</feature>
<dbReference type="PROSITE" id="PS00332">
    <property type="entry name" value="SOD_CU_ZN_2"/>
    <property type="match status" value="1"/>
</dbReference>
<name>A0A6L9MD31_9HYPH</name>
<dbReference type="Pfam" id="PF00080">
    <property type="entry name" value="Sod_Cu"/>
    <property type="match status" value="1"/>
</dbReference>
<evidence type="ECO:0000256" key="2">
    <source>
        <dbReference type="RuleBase" id="RU000393"/>
    </source>
</evidence>
<dbReference type="InterPro" id="IPR036423">
    <property type="entry name" value="SOD-like_Cu/Zn_dom_sf"/>
</dbReference>
<keyword evidence="7" id="KW-1185">Reference proteome</keyword>
<comment type="function">
    <text evidence="2">Destroys radicals which are normally produced within the cells and which are toxic to biological systems.</text>
</comment>
<dbReference type="CDD" id="cd00305">
    <property type="entry name" value="Cu-Zn_Superoxide_Dismutase"/>
    <property type="match status" value="1"/>
</dbReference>
<keyword evidence="2" id="KW-0560">Oxidoreductase</keyword>
<protein>
    <recommendedName>
        <fullName evidence="2">Superoxide dismutase [Cu-Zn]</fullName>
        <ecNumber evidence="2">1.15.1.1</ecNumber>
    </recommendedName>
</protein>
<comment type="cofactor">
    <cofactor evidence="2">
        <name>Zn(2+)</name>
        <dbReference type="ChEBI" id="CHEBI:29105"/>
    </cofactor>
    <text evidence="2">Binds 1 zinc ion per subunit.</text>
</comment>
<dbReference type="PRINTS" id="PR00068">
    <property type="entry name" value="CUZNDISMTASE"/>
</dbReference>
<feature type="region of interest" description="Disordered" evidence="3">
    <location>
        <begin position="26"/>
        <end position="49"/>
    </location>
</feature>
<evidence type="ECO:0000313" key="6">
    <source>
        <dbReference type="EMBL" id="NDV85588.1"/>
    </source>
</evidence>
<evidence type="ECO:0000256" key="4">
    <source>
        <dbReference type="SAM" id="SignalP"/>
    </source>
</evidence>
<dbReference type="SUPFAM" id="SSF49329">
    <property type="entry name" value="Cu,Zn superoxide dismutase-like"/>
    <property type="match status" value="1"/>
</dbReference>
<feature type="chain" id="PRO_5026911912" description="Superoxide dismutase [Cu-Zn]" evidence="4">
    <location>
        <begin position="22"/>
        <end position="207"/>
    </location>
</feature>
<comment type="catalytic activity">
    <reaction evidence="2">
        <text>2 superoxide + 2 H(+) = H2O2 + O2</text>
        <dbReference type="Rhea" id="RHEA:20696"/>
        <dbReference type="ChEBI" id="CHEBI:15378"/>
        <dbReference type="ChEBI" id="CHEBI:15379"/>
        <dbReference type="ChEBI" id="CHEBI:16240"/>
        <dbReference type="ChEBI" id="CHEBI:18421"/>
        <dbReference type="EC" id="1.15.1.1"/>
    </reaction>
</comment>
<dbReference type="GO" id="GO:0005507">
    <property type="term" value="F:copper ion binding"/>
    <property type="evidence" value="ECO:0007669"/>
    <property type="project" value="InterPro"/>
</dbReference>
<dbReference type="EC" id="1.15.1.1" evidence="2"/>
<dbReference type="InterPro" id="IPR018152">
    <property type="entry name" value="SOD_Cu/Zn_BS"/>
</dbReference>
<dbReference type="AlphaFoldDB" id="A0A6L9MD31"/>
<comment type="similarity">
    <text evidence="1 2">Belongs to the Cu-Zn superoxide dismutase family.</text>
</comment>
<accession>A0A6L9MD31</accession>
<dbReference type="InterPro" id="IPR024134">
    <property type="entry name" value="SOD_Cu/Zn_/chaperone"/>
</dbReference>
<keyword evidence="2" id="KW-0862">Zinc</keyword>
<feature type="signal peptide" evidence="4">
    <location>
        <begin position="1"/>
        <end position="21"/>
    </location>
</feature>
<sequence length="207" mass="20887">MKLFATTSLATALLFAAPAFAQDATTAPTDTTAPTAPTDTPTPTAAPTEGAAAQTADGMEPVTVEMQHADGSSAGTVTITPTPHGLLLAADLSGLGDGERSFHLHETGVCEGDFTSAGGHYNPTDKDHGYMAENGPHAGDMPNFTATDGTAQFQTFNPMVAMSGGDAPLNDSDGTAIVVHDGADDYESQPSGDAGDRIACGVVFAAE</sequence>
<keyword evidence="2" id="KW-0479">Metal-binding</keyword>
<evidence type="ECO:0000256" key="1">
    <source>
        <dbReference type="ARBA" id="ARBA00010457"/>
    </source>
</evidence>
<comment type="cofactor">
    <cofactor evidence="2">
        <name>Cu cation</name>
        <dbReference type="ChEBI" id="CHEBI:23378"/>
    </cofactor>
    <text evidence="2">Binds 1 copper ion per subunit.</text>
</comment>
<dbReference type="Gene3D" id="2.60.40.200">
    <property type="entry name" value="Superoxide dismutase, copper/zinc binding domain"/>
    <property type="match status" value="1"/>
</dbReference>
<gene>
    <name evidence="6" type="ORF">GTW51_02630</name>
</gene>
<evidence type="ECO:0000313" key="7">
    <source>
        <dbReference type="Proteomes" id="UP000476332"/>
    </source>
</evidence>
<keyword evidence="4" id="KW-0732">Signal</keyword>
<evidence type="ECO:0000259" key="5">
    <source>
        <dbReference type="Pfam" id="PF00080"/>
    </source>
</evidence>
<dbReference type="RefSeq" id="WP_163042304.1">
    <property type="nucleotide sequence ID" value="NZ_JAAAMJ010000001.1"/>
</dbReference>
<reference evidence="6 7" key="1">
    <citation type="submission" date="2020-01" db="EMBL/GenBank/DDBJ databases">
        <title>Genomes of bacteria type strains.</title>
        <authorList>
            <person name="Chen J."/>
            <person name="Zhu S."/>
            <person name="Chen J."/>
        </authorList>
    </citation>
    <scope>NUCLEOTIDE SEQUENCE [LARGE SCALE GENOMIC DNA]</scope>
    <source>
        <strain evidence="6 7">KCTC 52919</strain>
    </source>
</reference>
<dbReference type="InterPro" id="IPR001424">
    <property type="entry name" value="SOD_Cu_Zn_dom"/>
</dbReference>
<dbReference type="GO" id="GO:0004784">
    <property type="term" value="F:superoxide dismutase activity"/>
    <property type="evidence" value="ECO:0007669"/>
    <property type="project" value="UniProtKB-EC"/>
</dbReference>
<dbReference type="EMBL" id="JAAAMJ010000001">
    <property type="protein sequence ID" value="NDV85588.1"/>
    <property type="molecule type" value="Genomic_DNA"/>
</dbReference>
<evidence type="ECO:0000256" key="3">
    <source>
        <dbReference type="SAM" id="MobiDB-lite"/>
    </source>
</evidence>